<dbReference type="Pfam" id="PF00076">
    <property type="entry name" value="RRM_1"/>
    <property type="match status" value="2"/>
</dbReference>
<dbReference type="Gene3D" id="3.30.70.330">
    <property type="match status" value="2"/>
</dbReference>
<accession>E4YL53</accession>
<dbReference type="InterPro" id="IPR051974">
    <property type="entry name" value="PUF60_regulator"/>
</dbReference>
<feature type="compositionally biased region" description="Polar residues" evidence="2">
    <location>
        <begin position="221"/>
        <end position="232"/>
    </location>
</feature>
<dbReference type="InterPro" id="IPR012677">
    <property type="entry name" value="Nucleotide-bd_a/b_plait_sf"/>
</dbReference>
<dbReference type="SUPFAM" id="SSF54928">
    <property type="entry name" value="RNA-binding domain, RBD"/>
    <property type="match status" value="1"/>
</dbReference>
<feature type="compositionally biased region" description="Basic residues" evidence="2">
    <location>
        <begin position="233"/>
        <end position="244"/>
    </location>
</feature>
<feature type="domain" description="RRM" evidence="3">
    <location>
        <begin position="29"/>
        <end position="107"/>
    </location>
</feature>
<evidence type="ECO:0000256" key="2">
    <source>
        <dbReference type="SAM" id="MobiDB-lite"/>
    </source>
</evidence>
<dbReference type="Proteomes" id="UP000011014">
    <property type="component" value="Unassembled WGS sequence"/>
</dbReference>
<sequence>MSFFGAILQPVVNHVIPAQLQISCLVAMRRLYAGSLSYDTTEEEIKELFELYGEITSLTMSYDVEKKHHKGFAFVEYATAEAAALALKKLKGVTLNDRRMKLGRPQAALRYQTLLAQLEMDGRASARVYLGNLPKDVSLEKIESVCRQFGGLKSLCKDSQRSAFVEFDSLGKLFWNFLISIFILVAAELIQRRGQKVTLCGNEISIGQVITPLGLPIPRGSSFNNTSSNSARKQAHKHGRKNRKESRSDENSRKKGLTMQRAEASEGSVVCGGENGARGRRQIGLLKPAD</sequence>
<dbReference type="GO" id="GO:0000381">
    <property type="term" value="P:regulation of alternative mRNA splicing, via spliceosome"/>
    <property type="evidence" value="ECO:0007669"/>
    <property type="project" value="TreeGrafter"/>
</dbReference>
<dbReference type="PANTHER" id="PTHR47330:SF1">
    <property type="entry name" value="POLY(U)-BINDING-SPLICING FACTOR PUF60"/>
    <property type="match status" value="1"/>
</dbReference>
<dbReference type="GO" id="GO:0000380">
    <property type="term" value="P:alternative mRNA splicing, via spliceosome"/>
    <property type="evidence" value="ECO:0007669"/>
    <property type="project" value="TreeGrafter"/>
</dbReference>
<dbReference type="CDD" id="cd00590">
    <property type="entry name" value="RRM_SF"/>
    <property type="match status" value="1"/>
</dbReference>
<dbReference type="EMBL" id="FN654739">
    <property type="protein sequence ID" value="CBY36214.1"/>
    <property type="molecule type" value="Genomic_DNA"/>
</dbReference>
<feature type="region of interest" description="Disordered" evidence="2">
    <location>
        <begin position="221"/>
        <end position="290"/>
    </location>
</feature>
<evidence type="ECO:0000256" key="1">
    <source>
        <dbReference type="PROSITE-ProRule" id="PRU00176"/>
    </source>
</evidence>
<dbReference type="GO" id="GO:0003723">
    <property type="term" value="F:RNA binding"/>
    <property type="evidence" value="ECO:0007669"/>
    <property type="project" value="UniProtKB-UniRule"/>
</dbReference>
<dbReference type="PANTHER" id="PTHR47330">
    <property type="entry name" value="POLY(U)-BINDING-SPLICING FACTOR PUF60-B-RELATED"/>
    <property type="match status" value="1"/>
</dbReference>
<dbReference type="GO" id="GO:0071011">
    <property type="term" value="C:precatalytic spliceosome"/>
    <property type="evidence" value="ECO:0007669"/>
    <property type="project" value="TreeGrafter"/>
</dbReference>
<dbReference type="SMART" id="SM00360">
    <property type="entry name" value="RRM"/>
    <property type="match status" value="2"/>
</dbReference>
<evidence type="ECO:0000259" key="3">
    <source>
        <dbReference type="PROSITE" id="PS50102"/>
    </source>
</evidence>
<keyword evidence="1" id="KW-0694">RNA-binding</keyword>
<dbReference type="GO" id="GO:0006376">
    <property type="term" value="P:mRNA splice site recognition"/>
    <property type="evidence" value="ECO:0007669"/>
    <property type="project" value="TreeGrafter"/>
</dbReference>
<dbReference type="PROSITE" id="PS50102">
    <property type="entry name" value="RRM"/>
    <property type="match status" value="1"/>
</dbReference>
<evidence type="ECO:0000313" key="4">
    <source>
        <dbReference type="EMBL" id="CBY36214.1"/>
    </source>
</evidence>
<proteinExistence type="predicted"/>
<gene>
    <name evidence="4" type="ORF">GSOID_T00028699001</name>
</gene>
<dbReference type="InterPro" id="IPR000504">
    <property type="entry name" value="RRM_dom"/>
</dbReference>
<organism evidence="4">
    <name type="scientific">Oikopleura dioica</name>
    <name type="common">Tunicate</name>
    <dbReference type="NCBI Taxonomy" id="34765"/>
    <lineage>
        <taxon>Eukaryota</taxon>
        <taxon>Metazoa</taxon>
        <taxon>Chordata</taxon>
        <taxon>Tunicata</taxon>
        <taxon>Appendicularia</taxon>
        <taxon>Copelata</taxon>
        <taxon>Oikopleuridae</taxon>
        <taxon>Oikopleura</taxon>
    </lineage>
</organism>
<dbReference type="AlphaFoldDB" id="E4YL53"/>
<name>E4YL53_OIKDI</name>
<protein>
    <recommendedName>
        <fullName evidence="3">RRM domain-containing protein</fullName>
    </recommendedName>
</protein>
<reference evidence="4" key="1">
    <citation type="journal article" date="2010" name="Science">
        <title>Plasticity of animal genome architecture unmasked by rapid evolution of a pelagic tunicate.</title>
        <authorList>
            <person name="Denoeud F."/>
            <person name="Henriet S."/>
            <person name="Mungpakdee S."/>
            <person name="Aury J.M."/>
            <person name="Da Silva C."/>
            <person name="Brinkmann H."/>
            <person name="Mikhaleva J."/>
            <person name="Olsen L.C."/>
            <person name="Jubin C."/>
            <person name="Canestro C."/>
            <person name="Bouquet J.M."/>
            <person name="Danks G."/>
            <person name="Poulain J."/>
            <person name="Campsteijn C."/>
            <person name="Adamski M."/>
            <person name="Cross I."/>
            <person name="Yadetie F."/>
            <person name="Muffato M."/>
            <person name="Louis A."/>
            <person name="Butcher S."/>
            <person name="Tsagkogeorga G."/>
            <person name="Konrad A."/>
            <person name="Singh S."/>
            <person name="Jensen M.F."/>
            <person name="Cong E.H."/>
            <person name="Eikeseth-Otteraa H."/>
            <person name="Noel B."/>
            <person name="Anthouard V."/>
            <person name="Porcel B.M."/>
            <person name="Kachouri-Lafond R."/>
            <person name="Nishino A."/>
            <person name="Ugolini M."/>
            <person name="Chourrout P."/>
            <person name="Nishida H."/>
            <person name="Aasland R."/>
            <person name="Huzurbazar S."/>
            <person name="Westhof E."/>
            <person name="Delsuc F."/>
            <person name="Lehrach H."/>
            <person name="Reinhardt R."/>
            <person name="Weissenbach J."/>
            <person name="Roy S.W."/>
            <person name="Artiguenave F."/>
            <person name="Postlethwait J.H."/>
            <person name="Manak J.R."/>
            <person name="Thompson E.M."/>
            <person name="Jaillon O."/>
            <person name="Du Pasquier L."/>
            <person name="Boudinot P."/>
            <person name="Liberles D.A."/>
            <person name="Volff J.N."/>
            <person name="Philippe H."/>
            <person name="Lenhard B."/>
            <person name="Roest Crollius H."/>
            <person name="Wincker P."/>
            <person name="Chourrout D."/>
        </authorList>
    </citation>
    <scope>NUCLEOTIDE SEQUENCE [LARGE SCALE GENOMIC DNA]</scope>
</reference>
<dbReference type="GO" id="GO:0071013">
    <property type="term" value="C:catalytic step 2 spliceosome"/>
    <property type="evidence" value="ECO:0007669"/>
    <property type="project" value="TreeGrafter"/>
</dbReference>
<dbReference type="InterPro" id="IPR035979">
    <property type="entry name" value="RBD_domain_sf"/>
</dbReference>